<evidence type="ECO:0000313" key="2">
    <source>
        <dbReference type="EMBL" id="KGI76788.1"/>
    </source>
</evidence>
<reference evidence="3 5" key="2">
    <citation type="submission" date="2020-08" db="EMBL/GenBank/DDBJ databases">
        <title>Genomic Encyclopedia of Type Strains, Phase IV (KMG-IV): sequencing the most valuable type-strain genomes for metagenomic binning, comparative biology and taxonomic classification.</title>
        <authorList>
            <person name="Goeker M."/>
        </authorList>
    </citation>
    <scope>NUCLEOTIDE SEQUENCE [LARGE SCALE GENOMIC DNA]</scope>
    <source>
        <strain evidence="3 5">DSM 107085</strain>
    </source>
</reference>
<dbReference type="RefSeq" id="WP_043104376.1">
    <property type="nucleotide sequence ID" value="NZ_JACHET010000001.1"/>
</dbReference>
<evidence type="ECO:0000313" key="4">
    <source>
        <dbReference type="Proteomes" id="UP000029708"/>
    </source>
</evidence>
<dbReference type="SUPFAM" id="SSF47413">
    <property type="entry name" value="lambda repressor-like DNA-binding domains"/>
    <property type="match status" value="1"/>
</dbReference>
<feature type="domain" description="HTH cro/C1-type" evidence="1">
    <location>
        <begin position="29"/>
        <end position="63"/>
    </location>
</feature>
<dbReference type="PROSITE" id="PS50943">
    <property type="entry name" value="HTH_CROC1"/>
    <property type="match status" value="1"/>
</dbReference>
<dbReference type="Pfam" id="PF01381">
    <property type="entry name" value="HTH_3"/>
    <property type="match status" value="1"/>
</dbReference>
<reference evidence="2 4" key="1">
    <citation type="submission" date="2014-09" db="EMBL/GenBank/DDBJ databases">
        <title>Xanthomonadaceae 3.5X direct submission.</title>
        <authorList>
            <person name="Fang T."/>
            <person name="Wang H."/>
        </authorList>
    </citation>
    <scope>NUCLEOTIDE SEQUENCE [LARGE SCALE GENOMIC DNA]</scope>
    <source>
        <strain evidence="2 4">3.5X</strain>
    </source>
</reference>
<dbReference type="AlphaFoldDB" id="A0A099CS01"/>
<dbReference type="Gene3D" id="1.10.260.40">
    <property type="entry name" value="lambda repressor-like DNA-binding domains"/>
    <property type="match status" value="1"/>
</dbReference>
<dbReference type="HOGENOM" id="CLU_164061_1_0_6"/>
<accession>A0A099CS01</accession>
<dbReference type="Proteomes" id="UP000560000">
    <property type="component" value="Unassembled WGS sequence"/>
</dbReference>
<comment type="caution">
    <text evidence="2">The sequence shown here is derived from an EMBL/GenBank/DDBJ whole genome shotgun (WGS) entry which is preliminary data.</text>
</comment>
<evidence type="ECO:0000313" key="5">
    <source>
        <dbReference type="Proteomes" id="UP000560000"/>
    </source>
</evidence>
<keyword evidence="2" id="KW-0238">DNA-binding</keyword>
<dbReference type="CDD" id="cd00093">
    <property type="entry name" value="HTH_XRE"/>
    <property type="match status" value="1"/>
</dbReference>
<protein>
    <submittedName>
        <fullName evidence="2">DNA-binding protein</fullName>
    </submittedName>
    <submittedName>
        <fullName evidence="3">Transcriptional regulator with XRE-family HTH domain</fullName>
    </submittedName>
</protein>
<evidence type="ECO:0000313" key="3">
    <source>
        <dbReference type="EMBL" id="MBB6184968.1"/>
    </source>
</evidence>
<dbReference type="InterPro" id="IPR001387">
    <property type="entry name" value="Cro/C1-type_HTH"/>
</dbReference>
<dbReference type="OrthoDB" id="884972at2"/>
<sequence length="116" mass="12693">MSIPIEELGRLIAVKRDGRGVRAAAMDVGISPATLSRVENGNMPDLVTFAKICKWLDLDPREFLGLEARNGDQEPPQAVAHFRKKKTVSQDTAAALGELILASQRALQARAKLMNR</sequence>
<organism evidence="2 4">
    <name type="scientific">Oleiagrimonas soli</name>
    <dbReference type="NCBI Taxonomy" id="1543381"/>
    <lineage>
        <taxon>Bacteria</taxon>
        <taxon>Pseudomonadati</taxon>
        <taxon>Pseudomonadota</taxon>
        <taxon>Gammaproteobacteria</taxon>
        <taxon>Lysobacterales</taxon>
        <taxon>Rhodanobacteraceae</taxon>
        <taxon>Oleiagrimonas</taxon>
    </lineage>
</organism>
<dbReference type="GO" id="GO:0003677">
    <property type="term" value="F:DNA binding"/>
    <property type="evidence" value="ECO:0007669"/>
    <property type="project" value="UniProtKB-KW"/>
</dbReference>
<evidence type="ECO:0000259" key="1">
    <source>
        <dbReference type="PROSITE" id="PS50943"/>
    </source>
</evidence>
<keyword evidence="4" id="KW-1185">Reference proteome</keyword>
<dbReference type="EMBL" id="JACHET010000001">
    <property type="protein sequence ID" value="MBB6184968.1"/>
    <property type="molecule type" value="Genomic_DNA"/>
</dbReference>
<dbReference type="InterPro" id="IPR010982">
    <property type="entry name" value="Lambda_DNA-bd_dom_sf"/>
</dbReference>
<dbReference type="STRING" id="1543381.LF63_0114690"/>
<gene>
    <name evidence="3" type="ORF">HNQ86_002313</name>
    <name evidence="2" type="ORF">LF63_0114690</name>
</gene>
<dbReference type="Proteomes" id="UP000029708">
    <property type="component" value="Unassembled WGS sequence"/>
</dbReference>
<name>A0A099CS01_9GAMM</name>
<proteinExistence type="predicted"/>
<dbReference type="EMBL" id="JROI01000016">
    <property type="protein sequence ID" value="KGI76788.1"/>
    <property type="molecule type" value="Genomic_DNA"/>
</dbReference>